<dbReference type="SUPFAM" id="SSF57850">
    <property type="entry name" value="RING/U-box"/>
    <property type="match status" value="1"/>
</dbReference>
<dbReference type="AlphaFoldDB" id="A0A5M9MV67"/>
<evidence type="ECO:0000256" key="10">
    <source>
        <dbReference type="ARBA" id="ARBA00023136"/>
    </source>
</evidence>
<feature type="region of interest" description="Disordered" evidence="12">
    <location>
        <begin position="316"/>
        <end position="378"/>
    </location>
</feature>
<evidence type="ECO:0000256" key="1">
    <source>
        <dbReference type="ARBA" id="ARBA00004167"/>
    </source>
</evidence>
<dbReference type="OrthoDB" id="21204at2759"/>
<dbReference type="InterPro" id="IPR001841">
    <property type="entry name" value="Znf_RING"/>
</dbReference>
<evidence type="ECO:0000256" key="4">
    <source>
        <dbReference type="ARBA" id="ARBA00022692"/>
    </source>
</evidence>
<evidence type="ECO:0000256" key="5">
    <source>
        <dbReference type="ARBA" id="ARBA00022723"/>
    </source>
</evidence>
<dbReference type="CDD" id="cd16454">
    <property type="entry name" value="RING-H2_PA-TM-RING"/>
    <property type="match status" value="1"/>
</dbReference>
<evidence type="ECO:0000256" key="2">
    <source>
        <dbReference type="ARBA" id="ARBA00004906"/>
    </source>
</evidence>
<feature type="compositionally biased region" description="Basic and acidic residues" evidence="12">
    <location>
        <begin position="316"/>
        <end position="351"/>
    </location>
</feature>
<feature type="compositionally biased region" description="Polar residues" evidence="12">
    <location>
        <begin position="357"/>
        <end position="375"/>
    </location>
</feature>
<keyword evidence="5" id="KW-0479">Metal-binding</keyword>
<evidence type="ECO:0000256" key="7">
    <source>
        <dbReference type="ARBA" id="ARBA00022786"/>
    </source>
</evidence>
<dbReference type="GeneID" id="54327096"/>
<feature type="domain" description="RING-type" evidence="14">
    <location>
        <begin position="387"/>
        <end position="430"/>
    </location>
</feature>
<evidence type="ECO:0000256" key="9">
    <source>
        <dbReference type="ARBA" id="ARBA00022989"/>
    </source>
</evidence>
<organism evidence="15 16">
    <name type="scientific">Aspergillus tanneri</name>
    <dbReference type="NCBI Taxonomy" id="1220188"/>
    <lineage>
        <taxon>Eukaryota</taxon>
        <taxon>Fungi</taxon>
        <taxon>Dikarya</taxon>
        <taxon>Ascomycota</taxon>
        <taxon>Pezizomycotina</taxon>
        <taxon>Eurotiomycetes</taxon>
        <taxon>Eurotiomycetidae</taxon>
        <taxon>Eurotiales</taxon>
        <taxon>Aspergillaceae</taxon>
        <taxon>Aspergillus</taxon>
        <taxon>Aspergillus subgen. Circumdati</taxon>
    </lineage>
</organism>
<dbReference type="PANTHER" id="PTHR45768">
    <property type="entry name" value="E3 UBIQUITIN-PROTEIN LIGASE RNF13-LIKE"/>
    <property type="match status" value="1"/>
</dbReference>
<sequence length="458" mass="49889">MSSTAAAASLTTAASLFAGPGIATNNTPSVNDSASFRLVLDGTVQTLSTQNRPDNGPVRGLFFVPGLDSHDPCINTTAPYIPANVTRFEDVDIFGYRTVGLAPWVDASCTQSFLLASQRAGVSGLVFFVPSSNDTKPPPAEDPTWSLGNGDKWKGQNHYPVYAIPGVAGATIMRQLSWYSGNSSRSENTSIESSQDQLGETRLFALIELEKDEKKMPSLWGFILAIVGTVLVLSVILLLCYQIVQKRRRESLQRRIEAGEADVEHLGLHQVKVPQEVLDTLPVYTYPDLNALSDSDSNSQASNDSSMHTIDKVQDHAESLGDETETRNEELPGEQEGEKGPQEKEETHGTEEESQLQRDISTDSPQQPQSAATLSRTKRLSHSQTTCAICLDDFVPGVAVVRELPCGHLFHVACIDTSLTQISSLCPLCKKSVIPPGSHLVPVTNRMVHLDYMLRRAQ</sequence>
<dbReference type="Gene3D" id="3.30.40.10">
    <property type="entry name" value="Zinc/RING finger domain, C3HC4 (zinc finger)"/>
    <property type="match status" value="1"/>
</dbReference>
<dbReference type="EMBL" id="QUQM01000003">
    <property type="protein sequence ID" value="KAA8648509.1"/>
    <property type="molecule type" value="Genomic_DNA"/>
</dbReference>
<evidence type="ECO:0000256" key="13">
    <source>
        <dbReference type="SAM" id="Phobius"/>
    </source>
</evidence>
<comment type="pathway">
    <text evidence="2">Protein modification; protein ubiquitination.</text>
</comment>
<dbReference type="GO" id="GO:0016020">
    <property type="term" value="C:membrane"/>
    <property type="evidence" value="ECO:0007669"/>
    <property type="project" value="UniProtKB-SubCell"/>
</dbReference>
<comment type="caution">
    <text evidence="15">The sequence shown here is derived from an EMBL/GenBank/DDBJ whole genome shotgun (WGS) entry which is preliminary data.</text>
</comment>
<evidence type="ECO:0000256" key="3">
    <source>
        <dbReference type="ARBA" id="ARBA00022679"/>
    </source>
</evidence>
<dbReference type="PANTHER" id="PTHR45768:SF18">
    <property type="entry name" value="RING-H2 FINGER PROTEIN ATL47-RELATED"/>
    <property type="match status" value="1"/>
</dbReference>
<reference evidence="15 16" key="1">
    <citation type="submission" date="2019-08" db="EMBL/GenBank/DDBJ databases">
        <title>The genome sequence of a newly discovered highly antifungal drug resistant Aspergillus species, Aspergillus tanneri NIH 1004.</title>
        <authorList>
            <person name="Mounaud S."/>
            <person name="Singh I."/>
            <person name="Joardar V."/>
            <person name="Pakala S."/>
            <person name="Pakala S."/>
            <person name="Venepally P."/>
            <person name="Chung J.K."/>
            <person name="Losada L."/>
            <person name="Nierman W.C."/>
        </authorList>
    </citation>
    <scope>NUCLEOTIDE SEQUENCE [LARGE SCALE GENOMIC DNA]</scope>
    <source>
        <strain evidence="15 16">NIH1004</strain>
    </source>
</reference>
<keyword evidence="6 11" id="KW-0863">Zinc-finger</keyword>
<evidence type="ECO:0000256" key="11">
    <source>
        <dbReference type="PROSITE-ProRule" id="PRU00175"/>
    </source>
</evidence>
<gene>
    <name evidence="15" type="ORF">ATNIH1004_004394</name>
</gene>
<accession>A0A5M9MV67</accession>
<dbReference type="InterPro" id="IPR013083">
    <property type="entry name" value="Znf_RING/FYVE/PHD"/>
</dbReference>
<evidence type="ECO:0000313" key="16">
    <source>
        <dbReference type="Proteomes" id="UP000324241"/>
    </source>
</evidence>
<proteinExistence type="predicted"/>
<dbReference type="GO" id="GO:0016740">
    <property type="term" value="F:transferase activity"/>
    <property type="evidence" value="ECO:0007669"/>
    <property type="project" value="UniProtKB-KW"/>
</dbReference>
<dbReference type="RefSeq" id="XP_033427870.1">
    <property type="nucleotide sequence ID" value="XM_033569064.1"/>
</dbReference>
<dbReference type="SMART" id="SM00184">
    <property type="entry name" value="RING"/>
    <property type="match status" value="1"/>
</dbReference>
<dbReference type="GO" id="GO:0008270">
    <property type="term" value="F:zinc ion binding"/>
    <property type="evidence" value="ECO:0007669"/>
    <property type="project" value="UniProtKB-KW"/>
</dbReference>
<feature type="transmembrane region" description="Helical" evidence="13">
    <location>
        <begin position="219"/>
        <end position="244"/>
    </location>
</feature>
<keyword evidence="3" id="KW-0808">Transferase</keyword>
<keyword evidence="4 13" id="KW-0812">Transmembrane</keyword>
<keyword evidence="7" id="KW-0833">Ubl conjugation pathway</keyword>
<comment type="subcellular location">
    <subcellularLocation>
        <location evidence="1">Membrane</location>
        <topology evidence="1">Single-pass membrane protein</topology>
    </subcellularLocation>
</comment>
<evidence type="ECO:0000256" key="12">
    <source>
        <dbReference type="SAM" id="MobiDB-lite"/>
    </source>
</evidence>
<dbReference type="VEuPathDB" id="FungiDB:EYZ11_010125"/>
<dbReference type="Proteomes" id="UP000324241">
    <property type="component" value="Unassembled WGS sequence"/>
</dbReference>
<keyword evidence="9 13" id="KW-1133">Transmembrane helix</keyword>
<name>A0A5M9MV67_9EURO</name>
<evidence type="ECO:0000256" key="6">
    <source>
        <dbReference type="ARBA" id="ARBA00022771"/>
    </source>
</evidence>
<evidence type="ECO:0000259" key="14">
    <source>
        <dbReference type="PROSITE" id="PS50089"/>
    </source>
</evidence>
<evidence type="ECO:0000256" key="8">
    <source>
        <dbReference type="ARBA" id="ARBA00022833"/>
    </source>
</evidence>
<keyword evidence="10 13" id="KW-0472">Membrane</keyword>
<evidence type="ECO:0000313" key="15">
    <source>
        <dbReference type="EMBL" id="KAA8648509.1"/>
    </source>
</evidence>
<dbReference type="PROSITE" id="PS50089">
    <property type="entry name" value="ZF_RING_2"/>
    <property type="match status" value="1"/>
</dbReference>
<dbReference type="Pfam" id="PF13639">
    <property type="entry name" value="zf-RING_2"/>
    <property type="match status" value="1"/>
</dbReference>
<protein>
    <recommendedName>
        <fullName evidence="14">RING-type domain-containing protein</fullName>
    </recommendedName>
</protein>
<keyword evidence="8" id="KW-0862">Zinc</keyword>